<accession>A0A0E0KFJ5</accession>
<feature type="compositionally biased region" description="Basic residues" evidence="1">
    <location>
        <begin position="85"/>
        <end position="95"/>
    </location>
</feature>
<name>A0A0E0KFJ5_ORYPU</name>
<evidence type="ECO:0000313" key="3">
    <source>
        <dbReference type="Proteomes" id="UP000026962"/>
    </source>
</evidence>
<evidence type="ECO:0000256" key="1">
    <source>
        <dbReference type="SAM" id="MobiDB-lite"/>
    </source>
</evidence>
<dbReference type="EnsemblPlants" id="OPUNC03G21510.1">
    <property type="protein sequence ID" value="OPUNC03G21510.1"/>
    <property type="gene ID" value="OPUNC03G21510"/>
</dbReference>
<feature type="compositionally biased region" description="Basic and acidic residues" evidence="1">
    <location>
        <begin position="35"/>
        <end position="52"/>
    </location>
</feature>
<keyword evidence="3" id="KW-1185">Reference proteome</keyword>
<feature type="region of interest" description="Disordered" evidence="1">
    <location>
        <begin position="1"/>
        <end position="107"/>
    </location>
</feature>
<organism evidence="2">
    <name type="scientific">Oryza punctata</name>
    <name type="common">Red rice</name>
    <dbReference type="NCBI Taxonomy" id="4537"/>
    <lineage>
        <taxon>Eukaryota</taxon>
        <taxon>Viridiplantae</taxon>
        <taxon>Streptophyta</taxon>
        <taxon>Embryophyta</taxon>
        <taxon>Tracheophyta</taxon>
        <taxon>Spermatophyta</taxon>
        <taxon>Magnoliopsida</taxon>
        <taxon>Liliopsida</taxon>
        <taxon>Poales</taxon>
        <taxon>Poaceae</taxon>
        <taxon>BOP clade</taxon>
        <taxon>Oryzoideae</taxon>
        <taxon>Oryzeae</taxon>
        <taxon>Oryzinae</taxon>
        <taxon>Oryza</taxon>
    </lineage>
</organism>
<dbReference type="Gramene" id="OPUNC03G21510.1">
    <property type="protein sequence ID" value="OPUNC03G21510.1"/>
    <property type="gene ID" value="OPUNC03G21510"/>
</dbReference>
<protein>
    <submittedName>
        <fullName evidence="2">Uncharacterized protein</fullName>
    </submittedName>
</protein>
<evidence type="ECO:0000313" key="2">
    <source>
        <dbReference type="EnsemblPlants" id="OPUNC03G21510.1"/>
    </source>
</evidence>
<proteinExistence type="predicted"/>
<reference evidence="2" key="2">
    <citation type="submission" date="2018-05" db="EMBL/GenBank/DDBJ databases">
        <title>OpunRS2 (Oryza punctata Reference Sequence Version 2).</title>
        <authorList>
            <person name="Zhang J."/>
            <person name="Kudrna D."/>
            <person name="Lee S."/>
            <person name="Talag J."/>
            <person name="Welchert J."/>
            <person name="Wing R.A."/>
        </authorList>
    </citation>
    <scope>NUCLEOTIDE SEQUENCE [LARGE SCALE GENOMIC DNA]</scope>
</reference>
<dbReference type="AlphaFoldDB" id="A0A0E0KFJ5"/>
<reference evidence="2" key="1">
    <citation type="submission" date="2015-04" db="UniProtKB">
        <authorList>
            <consortium name="EnsemblPlants"/>
        </authorList>
    </citation>
    <scope>IDENTIFICATION</scope>
</reference>
<sequence length="213" mass="22963">MGKRICVGTGAHRRRKQQDDGTAARGMEIGAGADGGRRVRKETSGSRGRGEGEGDGEIELAQGVSGGSSSTPAPPLAVMEIGPSPRRRRGGRRRRDGSGTGSDEIEQRCAMRLSTPLPSCITRDLWNINLRCVASGGAKAAWWISWSRDNPRQWYYKCYNARIDPVHGVSSGEKIHGVTFEMVPRRGSVEIPQIGLADAAGSVGVTRQRRPVL</sequence>
<dbReference type="Proteomes" id="UP000026962">
    <property type="component" value="Chromosome 3"/>
</dbReference>
<dbReference type="HOGENOM" id="CLU_1296183_0_0_1"/>